<evidence type="ECO:0000256" key="5">
    <source>
        <dbReference type="ARBA" id="ARBA00044751"/>
    </source>
</evidence>
<dbReference type="SMART" id="SM00357">
    <property type="entry name" value="CSP"/>
    <property type="match status" value="5"/>
</dbReference>
<dbReference type="PROSITE" id="PS51857">
    <property type="entry name" value="CSD_2"/>
    <property type="match status" value="5"/>
</dbReference>
<protein>
    <submittedName>
        <fullName evidence="9">Cold shock domain-containing protein E1-like</fullName>
    </submittedName>
</protein>
<dbReference type="Pfam" id="PF23456">
    <property type="entry name" value="CSDE1"/>
    <property type="match status" value="4"/>
</dbReference>
<feature type="compositionally biased region" description="Polar residues" evidence="6">
    <location>
        <begin position="25"/>
        <end position="38"/>
    </location>
</feature>
<comment type="subcellular location">
    <subcellularLocation>
        <location evidence="1">Cytoplasm</location>
    </subcellularLocation>
</comment>
<comment type="similarity">
    <text evidence="5">Belongs to the UNR family.</text>
</comment>
<keyword evidence="8" id="KW-1185">Reference proteome</keyword>
<dbReference type="PANTHER" id="PTHR12913:SF1">
    <property type="entry name" value="COLD SHOCK DOMAIN-CONTAINING PROTEIN E1"/>
    <property type="match status" value="1"/>
</dbReference>
<dbReference type="CDD" id="cd04458">
    <property type="entry name" value="CSP_CDS"/>
    <property type="match status" value="2"/>
</dbReference>
<feature type="domain" description="CSD" evidence="7">
    <location>
        <begin position="206"/>
        <end position="268"/>
    </location>
</feature>
<evidence type="ECO:0000256" key="4">
    <source>
        <dbReference type="ARBA" id="ARBA00022884"/>
    </source>
</evidence>
<reference evidence="9" key="1">
    <citation type="submission" date="2025-08" db="UniProtKB">
        <authorList>
            <consortium name="RefSeq"/>
        </authorList>
    </citation>
    <scope>IDENTIFICATION</scope>
    <source>
        <tissue evidence="9">Testes</tissue>
    </source>
</reference>
<feature type="domain" description="CSD" evidence="7">
    <location>
        <begin position="40"/>
        <end position="104"/>
    </location>
</feature>
<organism evidence="8 9">
    <name type="scientific">Saccoglossus kowalevskii</name>
    <name type="common">Acorn worm</name>
    <dbReference type="NCBI Taxonomy" id="10224"/>
    <lineage>
        <taxon>Eukaryota</taxon>
        <taxon>Metazoa</taxon>
        <taxon>Hemichordata</taxon>
        <taxon>Enteropneusta</taxon>
        <taxon>Harrimaniidae</taxon>
        <taxon>Saccoglossus</taxon>
    </lineage>
</organism>
<dbReference type="InterPro" id="IPR056400">
    <property type="entry name" value="CSDE1"/>
</dbReference>
<name>A0ABM0LTU4_SACKO</name>
<evidence type="ECO:0000256" key="3">
    <source>
        <dbReference type="ARBA" id="ARBA00022737"/>
    </source>
</evidence>
<evidence type="ECO:0000259" key="7">
    <source>
        <dbReference type="PROSITE" id="PS51857"/>
    </source>
</evidence>
<feature type="domain" description="CSD" evidence="7">
    <location>
        <begin position="699"/>
        <end position="761"/>
    </location>
</feature>
<dbReference type="GeneID" id="100377755"/>
<evidence type="ECO:0000313" key="9">
    <source>
        <dbReference type="RefSeq" id="XP_006811185.1"/>
    </source>
</evidence>
<dbReference type="PANTHER" id="PTHR12913">
    <property type="entry name" value="UNR PROTEIN N-RAS UPSTREAM GENE PROTEIN"/>
    <property type="match status" value="1"/>
</dbReference>
<feature type="domain" description="CSD" evidence="7">
    <location>
        <begin position="539"/>
        <end position="601"/>
    </location>
</feature>
<proteinExistence type="inferred from homology"/>
<dbReference type="SUPFAM" id="SSF50249">
    <property type="entry name" value="Nucleic acid-binding proteins"/>
    <property type="match status" value="5"/>
</dbReference>
<keyword evidence="4" id="KW-0694">RNA-binding</keyword>
<dbReference type="Pfam" id="PF00313">
    <property type="entry name" value="CSD"/>
    <property type="match status" value="5"/>
</dbReference>
<dbReference type="RefSeq" id="XP_006811185.1">
    <property type="nucleotide sequence ID" value="XM_006811122.1"/>
</dbReference>
<dbReference type="InterPro" id="IPR019844">
    <property type="entry name" value="CSD_CS"/>
</dbReference>
<evidence type="ECO:0000256" key="1">
    <source>
        <dbReference type="ARBA" id="ARBA00004496"/>
    </source>
</evidence>
<feature type="domain" description="CSD" evidence="7">
    <location>
        <begin position="371"/>
        <end position="436"/>
    </location>
</feature>
<sequence>MAQWKSFSKDYPPSSGRGSKVPFQRSVSYPSTNGVHSNSRETGLVEKLLHSYGFIQCAERDTRLFFHYSQYDGNIENMNIGDEVEFDTSVDRRTGKPIACHIVKLRQGSVSAEILSEQRVMGSILTEPKYPSRNKNSFTTMEMGKVSYEMNGECFFLSFGIEDYEDTENMELRKGDKVSFVLATDKRHGNVRARKIVLEEPAPLDKYQGVVCSMKESFGFIERADLVKEIFFHYSEFLGNINDLQLGDDVEFGIQMRNNKEVSINIKKVLAGTVVFEDINKAKTVGTVVKPLTRFSNRKNNDPLPGKLVYDTKDREQKEIPFGDKDQVGDYTLQTGDFVQFNIATDRRDKLQRATNIELLEESFLKSREKRESGIIAAVKEGFGFIKCVDRDARMFFHFSELLDPSHEIKISDEVEFTVIPDPTQAQRQIAIRIRPLPKGSVTFQTILPGIQEGYIDRVPINQWGKSPGKNKDKEADLGTISYEENGNKILITYHAKDTDIRQVPEEDDKVEFYIAEIKRNSAHMAVKVKVLDRNINTRKYGYIATLKENFGFIETAEHDREVFFHYSEFDGDVNSLDLGDEVEYSVARKGAKVCGESIVKLKKGTIPGETLQPGIHQGKVLRPLRNIDPQQSEYEGLVQQIEGDGNEEAIYPYGITSLADKKEFLQKGDIVRFQISIAKNSGKERACNVSAIRKYIRACVDSVKGQFGFIDYEVGEDNKKLFFHMSEVQEGTELQPGDEVEFVIVQNQRSGKYSACNVRRISDLNAPMFMLM</sequence>
<accession>A0ABM0LTU4</accession>
<dbReference type="Proteomes" id="UP000694865">
    <property type="component" value="Unplaced"/>
</dbReference>
<dbReference type="InterPro" id="IPR012340">
    <property type="entry name" value="NA-bd_OB-fold"/>
</dbReference>
<evidence type="ECO:0000256" key="6">
    <source>
        <dbReference type="SAM" id="MobiDB-lite"/>
    </source>
</evidence>
<evidence type="ECO:0000256" key="2">
    <source>
        <dbReference type="ARBA" id="ARBA00022490"/>
    </source>
</evidence>
<gene>
    <name evidence="9" type="primary">LOC100377755</name>
</gene>
<keyword evidence="3" id="KW-0677">Repeat</keyword>
<dbReference type="Gene3D" id="2.40.50.140">
    <property type="entry name" value="Nucleic acid-binding proteins"/>
    <property type="match status" value="7"/>
</dbReference>
<dbReference type="InterPro" id="IPR002059">
    <property type="entry name" value="CSP_DNA-bd"/>
</dbReference>
<evidence type="ECO:0000313" key="8">
    <source>
        <dbReference type="Proteomes" id="UP000694865"/>
    </source>
</evidence>
<dbReference type="PROSITE" id="PS00352">
    <property type="entry name" value="CSD_1"/>
    <property type="match status" value="4"/>
</dbReference>
<keyword evidence="2" id="KW-0963">Cytoplasm</keyword>
<dbReference type="InterPro" id="IPR011129">
    <property type="entry name" value="CSD"/>
</dbReference>
<feature type="region of interest" description="Disordered" evidence="6">
    <location>
        <begin position="1"/>
        <end position="38"/>
    </location>
</feature>